<dbReference type="InterPro" id="IPR043502">
    <property type="entry name" value="DNA/RNA_pol_sf"/>
</dbReference>
<accession>A0ABQ5E8I8</accession>
<comment type="caution">
    <text evidence="1">The sequence shown here is derived from an EMBL/GenBank/DDBJ whole genome shotgun (WGS) entry which is preliminary data.</text>
</comment>
<sequence>MGCNLKVHINDMVIKSNSEEDMLVDIKETFEKLRAFNMKLNPRKCSFGVEEGLFLGHFITKQGIKENPSKVFRWTTKAEEAFRSMKEFIEALPMVTTPIKGETLVMYLAASE</sequence>
<dbReference type="Proteomes" id="UP001151760">
    <property type="component" value="Unassembled WGS sequence"/>
</dbReference>
<dbReference type="InterPro" id="IPR043128">
    <property type="entry name" value="Rev_trsase/Diguanyl_cyclase"/>
</dbReference>
<gene>
    <name evidence="1" type="ORF">Tco_0955912</name>
</gene>
<evidence type="ECO:0008006" key="3">
    <source>
        <dbReference type="Google" id="ProtNLM"/>
    </source>
</evidence>
<dbReference type="PANTHER" id="PTHR24559">
    <property type="entry name" value="TRANSPOSON TY3-I GAG-POL POLYPROTEIN"/>
    <property type="match status" value="1"/>
</dbReference>
<feature type="non-terminal residue" evidence="1">
    <location>
        <position position="112"/>
    </location>
</feature>
<dbReference type="SUPFAM" id="SSF56672">
    <property type="entry name" value="DNA/RNA polymerases"/>
    <property type="match status" value="1"/>
</dbReference>
<protein>
    <recommendedName>
        <fullName evidence="3">Reverse transcriptase domain-containing protein</fullName>
    </recommendedName>
</protein>
<evidence type="ECO:0000313" key="1">
    <source>
        <dbReference type="EMBL" id="GJT47197.1"/>
    </source>
</evidence>
<evidence type="ECO:0000313" key="2">
    <source>
        <dbReference type="Proteomes" id="UP001151760"/>
    </source>
</evidence>
<dbReference type="InterPro" id="IPR053134">
    <property type="entry name" value="RNA-dir_DNA_polymerase"/>
</dbReference>
<name>A0ABQ5E8I8_9ASTR</name>
<dbReference type="Gene3D" id="3.30.70.270">
    <property type="match status" value="1"/>
</dbReference>
<keyword evidence="2" id="KW-1185">Reference proteome</keyword>
<reference evidence="1" key="1">
    <citation type="journal article" date="2022" name="Int. J. Mol. Sci.">
        <title>Draft Genome of Tanacetum Coccineum: Genomic Comparison of Closely Related Tanacetum-Family Plants.</title>
        <authorList>
            <person name="Yamashiro T."/>
            <person name="Shiraishi A."/>
            <person name="Nakayama K."/>
            <person name="Satake H."/>
        </authorList>
    </citation>
    <scope>NUCLEOTIDE SEQUENCE</scope>
</reference>
<dbReference type="PANTHER" id="PTHR24559:SF444">
    <property type="entry name" value="REVERSE TRANSCRIPTASE DOMAIN-CONTAINING PROTEIN"/>
    <property type="match status" value="1"/>
</dbReference>
<proteinExistence type="predicted"/>
<reference evidence="1" key="2">
    <citation type="submission" date="2022-01" db="EMBL/GenBank/DDBJ databases">
        <authorList>
            <person name="Yamashiro T."/>
            <person name="Shiraishi A."/>
            <person name="Satake H."/>
            <person name="Nakayama K."/>
        </authorList>
    </citation>
    <scope>NUCLEOTIDE SEQUENCE</scope>
</reference>
<organism evidence="1 2">
    <name type="scientific">Tanacetum coccineum</name>
    <dbReference type="NCBI Taxonomy" id="301880"/>
    <lineage>
        <taxon>Eukaryota</taxon>
        <taxon>Viridiplantae</taxon>
        <taxon>Streptophyta</taxon>
        <taxon>Embryophyta</taxon>
        <taxon>Tracheophyta</taxon>
        <taxon>Spermatophyta</taxon>
        <taxon>Magnoliopsida</taxon>
        <taxon>eudicotyledons</taxon>
        <taxon>Gunneridae</taxon>
        <taxon>Pentapetalae</taxon>
        <taxon>asterids</taxon>
        <taxon>campanulids</taxon>
        <taxon>Asterales</taxon>
        <taxon>Asteraceae</taxon>
        <taxon>Asteroideae</taxon>
        <taxon>Anthemideae</taxon>
        <taxon>Anthemidinae</taxon>
        <taxon>Tanacetum</taxon>
    </lineage>
</organism>
<dbReference type="EMBL" id="BQNB010016048">
    <property type="protein sequence ID" value="GJT47197.1"/>
    <property type="molecule type" value="Genomic_DNA"/>
</dbReference>